<feature type="domain" description="HTH merR-type" evidence="1">
    <location>
        <begin position="10"/>
        <end position="70"/>
    </location>
</feature>
<organism evidence="2 3">
    <name type="scientific">Lysinibacillus sphaericus OT4b.31</name>
    <dbReference type="NCBI Taxonomy" id="1285586"/>
    <lineage>
        <taxon>Bacteria</taxon>
        <taxon>Bacillati</taxon>
        <taxon>Bacillota</taxon>
        <taxon>Bacilli</taxon>
        <taxon>Bacillales</taxon>
        <taxon>Bacillaceae</taxon>
        <taxon>Lysinibacillus</taxon>
    </lineage>
</organism>
<dbReference type="EMBL" id="AQPX01000005">
    <property type="protein sequence ID" value="EON74135.1"/>
    <property type="molecule type" value="Genomic_DNA"/>
</dbReference>
<evidence type="ECO:0000313" key="2">
    <source>
        <dbReference type="EMBL" id="EON74135.1"/>
    </source>
</evidence>
<name>R7ZJ60_LYSSH</name>
<protein>
    <recommendedName>
        <fullName evidence="1">HTH merR-type domain-containing protein</fullName>
    </recommendedName>
</protein>
<gene>
    <name evidence="2" type="ORF">H131_01598</name>
</gene>
<dbReference type="AlphaFoldDB" id="R7ZJ60"/>
<dbReference type="PATRIC" id="fig|1285586.5.peg.314"/>
<dbReference type="Proteomes" id="UP000013911">
    <property type="component" value="Unassembled WGS sequence"/>
</dbReference>
<dbReference type="OrthoDB" id="9907801at2"/>
<dbReference type="RefSeq" id="WP_010857287.1">
    <property type="nucleotide sequence ID" value="NZ_KB933398.1"/>
</dbReference>
<proteinExistence type="predicted"/>
<dbReference type="SUPFAM" id="SSF46955">
    <property type="entry name" value="Putative DNA-binding domain"/>
    <property type="match status" value="1"/>
</dbReference>
<dbReference type="HOGENOM" id="CLU_2288081_0_0_9"/>
<reference evidence="2 3" key="1">
    <citation type="submission" date="2013-04" db="EMBL/GenBank/DDBJ databases">
        <title>Draft genome of the heavy metal tolerant bacterium Lysinibacillus sphaericus strain OT4b.31.</title>
        <authorList>
            <person name="Pena-Montenegro T.D."/>
            <person name="Dussan J."/>
        </authorList>
    </citation>
    <scope>NUCLEOTIDE SEQUENCE [LARGE SCALE GENOMIC DNA]</scope>
    <source>
        <strain evidence="2 3">OT4b.31</strain>
    </source>
</reference>
<evidence type="ECO:0000259" key="1">
    <source>
        <dbReference type="Pfam" id="PF13411"/>
    </source>
</evidence>
<evidence type="ECO:0000313" key="3">
    <source>
        <dbReference type="Proteomes" id="UP000013911"/>
    </source>
</evidence>
<dbReference type="GO" id="GO:0003677">
    <property type="term" value="F:DNA binding"/>
    <property type="evidence" value="ECO:0007669"/>
    <property type="project" value="InterPro"/>
</dbReference>
<accession>R7ZJ60</accession>
<dbReference type="InterPro" id="IPR000551">
    <property type="entry name" value="MerR-type_HTH_dom"/>
</dbReference>
<dbReference type="InterPro" id="IPR009061">
    <property type="entry name" value="DNA-bd_dom_put_sf"/>
</dbReference>
<comment type="caution">
    <text evidence="2">The sequence shown here is derived from an EMBL/GenBank/DDBJ whole genome shotgun (WGS) entry which is preliminary data.</text>
</comment>
<sequence>MLTHNLTPREVLDMIPLKERALQIYAEMMSERIPTFAPKTTKGRRYSRKEVEVLLYILRRKDNGLTIEAAMDEAMDIFYDTTERDRVLEEVKSLVNKLLET</sequence>
<dbReference type="GO" id="GO:0006355">
    <property type="term" value="P:regulation of DNA-templated transcription"/>
    <property type="evidence" value="ECO:0007669"/>
    <property type="project" value="InterPro"/>
</dbReference>
<dbReference type="Gene3D" id="1.10.1660.10">
    <property type="match status" value="1"/>
</dbReference>
<dbReference type="Pfam" id="PF13411">
    <property type="entry name" value="MerR_1"/>
    <property type="match status" value="1"/>
</dbReference>